<reference evidence="10 11" key="1">
    <citation type="journal article" date="2016" name="BMC Microbiol.">
        <title>Fucosyllactose and L-fucose utilization of infant Bifidobacterium longum and Bifidobacterium kashiwanohense.</title>
        <authorList>
            <person name="Bunesova V."/>
            <person name="Lacroix C."/>
            <person name="Schwab C."/>
        </authorList>
    </citation>
    <scope>NUCLEOTIDE SEQUENCE [LARGE SCALE GENOMIC DNA]</scope>
    <source>
        <strain evidence="10 11">BSM11-5</strain>
    </source>
</reference>
<gene>
    <name evidence="10" type="ORF">BFS26_06295</name>
</gene>
<name>A0A1S2VX60_BIFLN</name>
<dbReference type="GO" id="GO:0005886">
    <property type="term" value="C:plasma membrane"/>
    <property type="evidence" value="ECO:0007669"/>
    <property type="project" value="UniProtKB-SubCell"/>
</dbReference>
<feature type="transmembrane region" description="Helical" evidence="7">
    <location>
        <begin position="176"/>
        <end position="202"/>
    </location>
</feature>
<keyword evidence="4 7" id="KW-0812">Transmembrane</keyword>
<dbReference type="PROSITE" id="PS50928">
    <property type="entry name" value="ABC_TM1"/>
    <property type="match status" value="1"/>
</dbReference>
<dbReference type="Gene3D" id="1.10.3720.10">
    <property type="entry name" value="MetI-like"/>
    <property type="match status" value="1"/>
</dbReference>
<dbReference type="GO" id="GO:0055085">
    <property type="term" value="P:transmembrane transport"/>
    <property type="evidence" value="ECO:0007669"/>
    <property type="project" value="InterPro"/>
</dbReference>
<keyword evidence="6 7" id="KW-0472">Membrane</keyword>
<evidence type="ECO:0000256" key="4">
    <source>
        <dbReference type="ARBA" id="ARBA00022692"/>
    </source>
</evidence>
<evidence type="ECO:0000313" key="10">
    <source>
        <dbReference type="EMBL" id="OIN63302.1"/>
    </source>
</evidence>
<feature type="domain" description="ABC transmembrane type-1" evidence="9">
    <location>
        <begin position="87"/>
        <end position="304"/>
    </location>
</feature>
<feature type="region of interest" description="Disordered" evidence="8">
    <location>
        <begin position="1"/>
        <end position="20"/>
    </location>
</feature>
<dbReference type="PANTHER" id="PTHR43005">
    <property type="entry name" value="BLR7065 PROTEIN"/>
    <property type="match status" value="1"/>
</dbReference>
<evidence type="ECO:0000313" key="11">
    <source>
        <dbReference type="Proteomes" id="UP000181801"/>
    </source>
</evidence>
<keyword evidence="5 7" id="KW-1133">Transmembrane helix</keyword>
<protein>
    <submittedName>
        <fullName evidence="10">ABC transporter permease</fullName>
    </submittedName>
</protein>
<comment type="similarity">
    <text evidence="7">Belongs to the binding-protein-dependent transport system permease family.</text>
</comment>
<dbReference type="EMBL" id="MOAE01000033">
    <property type="protein sequence ID" value="OIN63302.1"/>
    <property type="molecule type" value="Genomic_DNA"/>
</dbReference>
<dbReference type="SUPFAM" id="SSF161098">
    <property type="entry name" value="MetI-like"/>
    <property type="match status" value="1"/>
</dbReference>
<evidence type="ECO:0000256" key="2">
    <source>
        <dbReference type="ARBA" id="ARBA00022448"/>
    </source>
</evidence>
<dbReference type="PANTHER" id="PTHR43005:SF1">
    <property type="entry name" value="SPERMIDINE_PUTRESCINE TRANSPORT SYSTEM PERMEASE PROTEIN"/>
    <property type="match status" value="1"/>
</dbReference>
<dbReference type="Proteomes" id="UP000181801">
    <property type="component" value="Unassembled WGS sequence"/>
</dbReference>
<accession>A0A1S2VX60</accession>
<dbReference type="InterPro" id="IPR000515">
    <property type="entry name" value="MetI-like"/>
</dbReference>
<dbReference type="AlphaFoldDB" id="A0A1S2VX60"/>
<evidence type="ECO:0000256" key="6">
    <source>
        <dbReference type="ARBA" id="ARBA00023136"/>
    </source>
</evidence>
<feature type="transmembrane region" description="Helical" evidence="7">
    <location>
        <begin position="121"/>
        <end position="145"/>
    </location>
</feature>
<evidence type="ECO:0000256" key="5">
    <source>
        <dbReference type="ARBA" id="ARBA00022989"/>
    </source>
</evidence>
<evidence type="ECO:0000256" key="7">
    <source>
        <dbReference type="RuleBase" id="RU363032"/>
    </source>
</evidence>
<evidence type="ECO:0000256" key="1">
    <source>
        <dbReference type="ARBA" id="ARBA00004651"/>
    </source>
</evidence>
<feature type="transmembrane region" description="Helical" evidence="7">
    <location>
        <begin position="27"/>
        <end position="50"/>
    </location>
</feature>
<dbReference type="RefSeq" id="WP_013141077.1">
    <property type="nucleotide sequence ID" value="NZ_JBHDYG010000004.1"/>
</dbReference>
<proteinExistence type="inferred from homology"/>
<feature type="transmembrane region" description="Helical" evidence="7">
    <location>
        <begin position="82"/>
        <end position="109"/>
    </location>
</feature>
<dbReference type="CDD" id="cd06261">
    <property type="entry name" value="TM_PBP2"/>
    <property type="match status" value="1"/>
</dbReference>
<comment type="subcellular location">
    <subcellularLocation>
        <location evidence="1 7">Cell membrane</location>
        <topology evidence="1 7">Multi-pass membrane protein</topology>
    </subcellularLocation>
</comment>
<keyword evidence="3" id="KW-1003">Cell membrane</keyword>
<evidence type="ECO:0000256" key="3">
    <source>
        <dbReference type="ARBA" id="ARBA00022475"/>
    </source>
</evidence>
<evidence type="ECO:0000259" key="9">
    <source>
        <dbReference type="PROSITE" id="PS50928"/>
    </source>
</evidence>
<organism evidence="10 11">
    <name type="scientific">Bifidobacterium longum subsp. suis</name>
    <dbReference type="NCBI Taxonomy" id="1695"/>
    <lineage>
        <taxon>Bacteria</taxon>
        <taxon>Bacillati</taxon>
        <taxon>Actinomycetota</taxon>
        <taxon>Actinomycetes</taxon>
        <taxon>Bifidobacteriales</taxon>
        <taxon>Bifidobacteriaceae</taxon>
        <taxon>Bifidobacterium</taxon>
    </lineage>
</organism>
<comment type="caution">
    <text evidence="10">The sequence shown here is derived from an EMBL/GenBank/DDBJ whole genome shotgun (WGS) entry which is preliminary data.</text>
</comment>
<dbReference type="InterPro" id="IPR035906">
    <property type="entry name" value="MetI-like_sf"/>
</dbReference>
<dbReference type="Pfam" id="PF00528">
    <property type="entry name" value="BPD_transp_1"/>
    <property type="match status" value="1"/>
</dbReference>
<sequence length="315" mass="34688">MTSSTQLAHGEAPASRPAKKRGNRAPAFLLTPAGIVIIALVVIPLGFMIFTSFTDFSQRTLFTGEFDFVGLKQYQSVLTDPAFYAALLRTFGFTAALVAGSVLAGMGVAQLMTKLGGVMRYLVIFVLIFAWAMPNVASSVVWKWLFQPGYGVINWLLTQLHVFGDMTNTSWIDNTWLAFLEIWLLVVWQAVPYIAITLYAATTQVDQSCIEAAQLDGCSKLRCYWQIVVPLISPSIMVITMLSIIWDFNVFNQIWLISQGGPQDTTATIGIFTYKKAFVSFEIGTGSAASVLVTIVLLALTSVYIRYLLKSGEDL</sequence>
<evidence type="ECO:0000256" key="8">
    <source>
        <dbReference type="SAM" id="MobiDB-lite"/>
    </source>
</evidence>
<keyword evidence="2 7" id="KW-0813">Transport</keyword>
<feature type="transmembrane region" description="Helical" evidence="7">
    <location>
        <begin position="288"/>
        <end position="309"/>
    </location>
</feature>
<feature type="transmembrane region" description="Helical" evidence="7">
    <location>
        <begin position="223"/>
        <end position="246"/>
    </location>
</feature>